<sequence length="750" mass="82164">MKNSKLVIYIMLLVIVATGIPQFTFAADSKTASIAIPISTGLVGSDNSARTFSLDLPSGVIPSSILNSTLKYSGNNTTVGNFSVVDGKIKLTLKGNQSTKTIDVQGYRGSHKAAYGSEIYNSIWLYSDGRRWQINEYDEKNDVNNAHRDVLATDGVPSQNPPKTVISAGPLQDREYLKWFHDSKAEVVESDDVIQSTIEPEVISKSGYLNEEPKFKNNRVILNYWIPNSFPFRPESTAGLSGLAEGRRYFAFVTYYYKATAKVTTYSYAGTVTFDYKLPTEPTLTGEVALLTPNPNPEKYADKAVPVKLSLKGSLAAYTDASNILEWVFYAKKTGDDASLVTKKDTAKVLSSERQFDFVISKQEAATQPGFTQNYTLTVTVRFAKPVVTAAGSISSLSENFTINAGTYNGPPPSSIPIPTPTPATGKPPIARITMPDQVVAGEKFIVSGAESLDPDGTIVKYAWQHPNVNLALYGKSSDTSYGLDSIDTTQTITLTVTDNDGLTATTSRDIKIVAPAPKAKIQLLGTLKQNRKITIRNATKNVSDDFPIIEGSTRFTITAISGGTNADIKYSGSLVGVKEVDVLMKTPGQYKAALYVENTAGYSGTTSWTFTVAPDEAPVPYISMPLIVYRDLDNGNKASVTLEDFTVSPDYDYLAKRVWEYRYDSDNNGNFTGEAWVQINNTNLDRINFYPAKVGRYEIRLTVTEEFGQPTIDAFVNAADRKSANTDTQPVLERIVTVENRPPTSDWSW</sequence>
<reference evidence="2" key="1">
    <citation type="submission" date="2016-10" db="EMBL/GenBank/DDBJ databases">
        <authorList>
            <person name="Varghese N."/>
            <person name="Submissions S."/>
        </authorList>
    </citation>
    <scope>NUCLEOTIDE SEQUENCE [LARGE SCALE GENOMIC DNA]</scope>
    <source>
        <strain evidence="2">CGMCC 1.11012</strain>
    </source>
</reference>
<keyword evidence="2" id="KW-1185">Reference proteome</keyword>
<name>A0A1G9FCP6_9BACL</name>
<dbReference type="OrthoDB" id="174569at2"/>
<dbReference type="AlphaFoldDB" id="A0A1G9FCP6"/>
<protein>
    <recommendedName>
        <fullName evidence="3">PKD/Chitinase domain-containing protein</fullName>
    </recommendedName>
</protein>
<gene>
    <name evidence="1" type="ORF">SAMN05216192_1586</name>
</gene>
<evidence type="ECO:0000313" key="1">
    <source>
        <dbReference type="EMBL" id="SDK86136.1"/>
    </source>
</evidence>
<dbReference type="InterPro" id="IPR035986">
    <property type="entry name" value="PKD_dom_sf"/>
</dbReference>
<evidence type="ECO:0000313" key="2">
    <source>
        <dbReference type="Proteomes" id="UP000199050"/>
    </source>
</evidence>
<organism evidence="1 2">
    <name type="scientific">Paenibacillus typhae</name>
    <dbReference type="NCBI Taxonomy" id="1174501"/>
    <lineage>
        <taxon>Bacteria</taxon>
        <taxon>Bacillati</taxon>
        <taxon>Bacillota</taxon>
        <taxon>Bacilli</taxon>
        <taxon>Bacillales</taxon>
        <taxon>Paenibacillaceae</taxon>
        <taxon>Paenibacillus</taxon>
    </lineage>
</organism>
<dbReference type="Proteomes" id="UP000199050">
    <property type="component" value="Unassembled WGS sequence"/>
</dbReference>
<evidence type="ECO:0008006" key="3">
    <source>
        <dbReference type="Google" id="ProtNLM"/>
    </source>
</evidence>
<dbReference type="SUPFAM" id="SSF49299">
    <property type="entry name" value="PKD domain"/>
    <property type="match status" value="1"/>
</dbReference>
<accession>A0A1G9FCP6</accession>
<dbReference type="EMBL" id="FNDX01000058">
    <property type="protein sequence ID" value="SDK86136.1"/>
    <property type="molecule type" value="Genomic_DNA"/>
</dbReference>
<dbReference type="RefSeq" id="WP_090719558.1">
    <property type="nucleotide sequence ID" value="NZ_CBCSKY010000060.1"/>
</dbReference>
<dbReference type="Gene3D" id="2.60.40.10">
    <property type="entry name" value="Immunoglobulins"/>
    <property type="match status" value="1"/>
</dbReference>
<dbReference type="InterPro" id="IPR013783">
    <property type="entry name" value="Ig-like_fold"/>
</dbReference>
<dbReference type="STRING" id="1174501.SAMN05216192_1586"/>
<proteinExistence type="predicted"/>